<organism evidence="1 2">
    <name type="scientific">Brucella pecoris</name>
    <dbReference type="NCBI Taxonomy" id="867683"/>
    <lineage>
        <taxon>Bacteria</taxon>
        <taxon>Pseudomonadati</taxon>
        <taxon>Pseudomonadota</taxon>
        <taxon>Alphaproteobacteria</taxon>
        <taxon>Hyphomicrobiales</taxon>
        <taxon>Brucellaceae</taxon>
        <taxon>Brucella/Ochrobactrum group</taxon>
        <taxon>Brucella</taxon>
    </lineage>
</organism>
<comment type="caution">
    <text evidence="1">The sequence shown here is derived from an EMBL/GenBank/DDBJ whole genome shotgun (WGS) entry which is preliminary data.</text>
</comment>
<evidence type="ECO:0000313" key="1">
    <source>
        <dbReference type="EMBL" id="MBB4096001.1"/>
    </source>
</evidence>
<gene>
    <name evidence="1" type="ORF">GGQ79_004554</name>
</gene>
<proteinExistence type="predicted"/>
<evidence type="ECO:0000313" key="2">
    <source>
        <dbReference type="Proteomes" id="UP000553980"/>
    </source>
</evidence>
<dbReference type="AlphaFoldDB" id="A0AB34YXX1"/>
<protein>
    <submittedName>
        <fullName evidence="1">Uncharacterized protein</fullName>
    </submittedName>
</protein>
<sequence>MTASVLTDVGGEHPCYQSDIDAYYEECNQIHAYFTIQKFVACRFLHSRFVTYH</sequence>
<dbReference type="Proteomes" id="UP000553980">
    <property type="component" value="Unassembled WGS sequence"/>
</dbReference>
<accession>A0AB34YXX1</accession>
<dbReference type="EMBL" id="JACIEX010000016">
    <property type="protein sequence ID" value="MBB4096001.1"/>
    <property type="molecule type" value="Genomic_DNA"/>
</dbReference>
<keyword evidence="2" id="KW-1185">Reference proteome</keyword>
<name>A0AB34YXX1_9HYPH</name>
<reference evidence="1 2" key="1">
    <citation type="submission" date="2020-08" db="EMBL/GenBank/DDBJ databases">
        <title>Genomic Encyclopedia of Type Strains, Phase IV (KMG-IV): sequencing the most valuable type-strain genomes for metagenomic binning, comparative biology and taxonomic classification.</title>
        <authorList>
            <person name="Goeker M."/>
        </authorList>
    </citation>
    <scope>NUCLEOTIDE SEQUENCE [LARGE SCALE GENOMIC DNA]</scope>
    <source>
        <strain evidence="1 2">DSM 23868</strain>
    </source>
</reference>